<evidence type="ECO:0000256" key="4">
    <source>
        <dbReference type="PROSITE-ProRule" id="PRU00489"/>
    </source>
</evidence>
<name>A0ABD7HHB4_9MYCO</name>
<keyword evidence="3" id="KW-0949">S-adenosyl-L-methionine</keyword>
<dbReference type="Pfam" id="PF05063">
    <property type="entry name" value="MT-A70"/>
    <property type="match status" value="1"/>
</dbReference>
<dbReference type="EMBL" id="QXBN01000030">
    <property type="protein sequence ID" value="RIT29579.1"/>
    <property type="molecule type" value="Genomic_DNA"/>
</dbReference>
<organism evidence="5 6">
    <name type="scientific">Mycobacteroides abscessus</name>
    <dbReference type="NCBI Taxonomy" id="36809"/>
    <lineage>
        <taxon>Bacteria</taxon>
        <taxon>Bacillati</taxon>
        <taxon>Actinomycetota</taxon>
        <taxon>Actinomycetes</taxon>
        <taxon>Mycobacteriales</taxon>
        <taxon>Mycobacteriaceae</taxon>
        <taxon>Mycobacteroides</taxon>
    </lineage>
</organism>
<protein>
    <submittedName>
        <fullName evidence="5">S-adenosylmethionine-binding protein</fullName>
    </submittedName>
</protein>
<dbReference type="Proteomes" id="UP000284557">
    <property type="component" value="Unassembled WGS sequence"/>
</dbReference>
<reference evidence="5 6" key="1">
    <citation type="submission" date="2018-08" db="EMBL/GenBank/DDBJ databases">
        <title>Linezolid Resistance in Mycobacterium abscessus: MIC Distribution and Comprehensive Investigation of Resistance Mechanisms.</title>
        <authorList>
            <person name="Ye M."/>
            <person name="Xu L."/>
            <person name="Zou Y."/>
            <person name="Li B."/>
            <person name="Guo Q."/>
            <person name="Zhang Y."/>
            <person name="Zhan M."/>
            <person name="Xu B."/>
            <person name="Yu F."/>
            <person name="Zhang Z."/>
            <person name="Chu H."/>
        </authorList>
    </citation>
    <scope>NUCLEOTIDE SEQUENCE [LARGE SCALE GENOMIC DNA]</scope>
    <source>
        <strain evidence="5 6">G143</strain>
    </source>
</reference>
<dbReference type="InterPro" id="IPR029063">
    <property type="entry name" value="SAM-dependent_MTases_sf"/>
</dbReference>
<evidence type="ECO:0000256" key="1">
    <source>
        <dbReference type="ARBA" id="ARBA00022603"/>
    </source>
</evidence>
<accession>A0ABD7HHB4</accession>
<dbReference type="PANTHER" id="PTHR12829:SF7">
    <property type="entry name" value="N6-ADENOSINE-METHYLTRANSFERASE CATALYTIC SUBUNIT"/>
    <property type="match status" value="1"/>
</dbReference>
<dbReference type="GO" id="GO:0032259">
    <property type="term" value="P:methylation"/>
    <property type="evidence" value="ECO:0007669"/>
    <property type="project" value="UniProtKB-KW"/>
</dbReference>
<dbReference type="SUPFAM" id="SSF53335">
    <property type="entry name" value="S-adenosyl-L-methionine-dependent methyltransferases"/>
    <property type="match status" value="1"/>
</dbReference>
<keyword evidence="2" id="KW-0808">Transferase</keyword>
<dbReference type="PROSITE" id="PS51143">
    <property type="entry name" value="MT_A70"/>
    <property type="match status" value="1"/>
</dbReference>
<gene>
    <name evidence="5" type="ORF">D2E76_24995</name>
</gene>
<dbReference type="PANTHER" id="PTHR12829">
    <property type="entry name" value="N6-ADENOSINE-METHYLTRANSFERASE"/>
    <property type="match status" value="1"/>
</dbReference>
<keyword evidence="1" id="KW-0489">Methyltransferase</keyword>
<evidence type="ECO:0000313" key="6">
    <source>
        <dbReference type="Proteomes" id="UP000284557"/>
    </source>
</evidence>
<proteinExistence type="inferred from homology"/>
<dbReference type="RefSeq" id="WP_100523144.1">
    <property type="nucleotide sequence ID" value="NZ_QXBN01000030.1"/>
</dbReference>
<evidence type="ECO:0000256" key="3">
    <source>
        <dbReference type="ARBA" id="ARBA00022691"/>
    </source>
</evidence>
<dbReference type="AlphaFoldDB" id="A0ABD7HHB4"/>
<sequence>MNNVKPPVAAVVDDEAMLTRFRTIVADPPWQFENRASRAAAENHYETMTTDEICGLSVVPDHAATASHLYLWTTSSHLRDGLDVMSAWGFEYKTAITWVKPQMGMGYYFRGGTEVVLFGVRGSLPTLRRDVRNHFTAPRRAHSQKPREFLELVMRSSPGPYLEVFARCRMTLGDTDCACSKCLFGWTVWGDQSGSENPSQGALETRHTRPLCGRCFQPVPKPKRGPSGTWCSAACRTAAWRDRRAAQAAGS</sequence>
<evidence type="ECO:0000313" key="5">
    <source>
        <dbReference type="EMBL" id="RIT29579.1"/>
    </source>
</evidence>
<dbReference type="InterPro" id="IPR007757">
    <property type="entry name" value="MT-A70-like"/>
</dbReference>
<evidence type="ECO:0000256" key="2">
    <source>
        <dbReference type="ARBA" id="ARBA00022679"/>
    </source>
</evidence>
<dbReference type="GO" id="GO:0008168">
    <property type="term" value="F:methyltransferase activity"/>
    <property type="evidence" value="ECO:0007669"/>
    <property type="project" value="UniProtKB-KW"/>
</dbReference>
<comment type="caution">
    <text evidence="5">The sequence shown here is derived from an EMBL/GenBank/DDBJ whole genome shotgun (WGS) entry which is preliminary data.</text>
</comment>
<comment type="similarity">
    <text evidence="4">Belongs to the MT-A70-like family.</text>
</comment>